<gene>
    <name evidence="1" type="ORF">LCGC14_0719240</name>
</gene>
<sequence>RERFEREVDKLQRYCVAAIVIEATLREVMRPAEFRPEWRSRLNPRSVYGTWQSWSQRYRNVHWHFAGSRRAAEVATFHLLERFYIEQEQYDDYRNERRKKRTA</sequence>
<proteinExistence type="predicted"/>
<feature type="non-terminal residue" evidence="1">
    <location>
        <position position="1"/>
    </location>
</feature>
<evidence type="ECO:0000313" key="1">
    <source>
        <dbReference type="EMBL" id="KKN41864.1"/>
    </source>
</evidence>
<name>A0A0F9QH91_9ZZZZ</name>
<organism evidence="1">
    <name type="scientific">marine sediment metagenome</name>
    <dbReference type="NCBI Taxonomy" id="412755"/>
    <lineage>
        <taxon>unclassified sequences</taxon>
        <taxon>metagenomes</taxon>
        <taxon>ecological metagenomes</taxon>
    </lineage>
</organism>
<dbReference type="EMBL" id="LAZR01001620">
    <property type="protein sequence ID" value="KKN41864.1"/>
    <property type="molecule type" value="Genomic_DNA"/>
</dbReference>
<accession>A0A0F9QH91</accession>
<reference evidence="1" key="1">
    <citation type="journal article" date="2015" name="Nature">
        <title>Complex archaea that bridge the gap between prokaryotes and eukaryotes.</title>
        <authorList>
            <person name="Spang A."/>
            <person name="Saw J.H."/>
            <person name="Jorgensen S.L."/>
            <person name="Zaremba-Niedzwiedzka K."/>
            <person name="Martijn J."/>
            <person name="Lind A.E."/>
            <person name="van Eijk R."/>
            <person name="Schleper C."/>
            <person name="Guy L."/>
            <person name="Ettema T.J."/>
        </authorList>
    </citation>
    <scope>NUCLEOTIDE SEQUENCE</scope>
</reference>
<comment type="caution">
    <text evidence="1">The sequence shown here is derived from an EMBL/GenBank/DDBJ whole genome shotgun (WGS) entry which is preliminary data.</text>
</comment>
<dbReference type="AlphaFoldDB" id="A0A0F9QH91"/>
<protein>
    <submittedName>
        <fullName evidence="1">Uncharacterized protein</fullName>
    </submittedName>
</protein>